<evidence type="ECO:0000313" key="9">
    <source>
        <dbReference type="EMBL" id="KIV98796.1"/>
    </source>
</evidence>
<dbReference type="VEuPathDB" id="FungiDB:PV09_09448"/>
<dbReference type="Proteomes" id="UP000053259">
    <property type="component" value="Unassembled WGS sequence"/>
</dbReference>
<dbReference type="Gene3D" id="1.20.1250.20">
    <property type="entry name" value="MFS general substrate transporter like domains"/>
    <property type="match status" value="1"/>
</dbReference>
<feature type="transmembrane region" description="Helical" evidence="7">
    <location>
        <begin position="412"/>
        <end position="432"/>
    </location>
</feature>
<dbReference type="AlphaFoldDB" id="A0A0D1YDH6"/>
<dbReference type="InParanoid" id="A0A0D1YDH6"/>
<feature type="compositionally biased region" description="Polar residues" evidence="6">
    <location>
        <begin position="56"/>
        <end position="66"/>
    </location>
</feature>
<evidence type="ECO:0000256" key="5">
    <source>
        <dbReference type="ARBA" id="ARBA00023136"/>
    </source>
</evidence>
<feature type="transmembrane region" description="Helical" evidence="7">
    <location>
        <begin position="198"/>
        <end position="218"/>
    </location>
</feature>
<keyword evidence="3 7" id="KW-0812">Transmembrane</keyword>
<keyword evidence="5 7" id="KW-0472">Membrane</keyword>
<evidence type="ECO:0000256" key="2">
    <source>
        <dbReference type="ARBA" id="ARBA00022448"/>
    </source>
</evidence>
<feature type="transmembrane region" description="Helical" evidence="7">
    <location>
        <begin position="144"/>
        <end position="166"/>
    </location>
</feature>
<dbReference type="PANTHER" id="PTHR23501:SF109">
    <property type="entry name" value="MAJOR FACILITATOR SUPERFAMILY (MFS) PROFILE DOMAIN-CONTAINING PROTEIN-RELATED"/>
    <property type="match status" value="1"/>
</dbReference>
<feature type="transmembrane region" description="Helical" evidence="7">
    <location>
        <begin position="495"/>
        <end position="519"/>
    </location>
</feature>
<dbReference type="InterPro" id="IPR036259">
    <property type="entry name" value="MFS_trans_sf"/>
</dbReference>
<name>A0A0D1YDH6_9PEZI</name>
<reference evidence="9 10" key="1">
    <citation type="submission" date="2015-01" db="EMBL/GenBank/DDBJ databases">
        <title>The Genome Sequence of Ochroconis gallopava CBS43764.</title>
        <authorList>
            <consortium name="The Broad Institute Genomics Platform"/>
            <person name="Cuomo C."/>
            <person name="de Hoog S."/>
            <person name="Gorbushina A."/>
            <person name="Stielow B."/>
            <person name="Teixiera M."/>
            <person name="Abouelleil A."/>
            <person name="Chapman S.B."/>
            <person name="Priest M."/>
            <person name="Young S.K."/>
            <person name="Wortman J."/>
            <person name="Nusbaum C."/>
            <person name="Birren B."/>
        </authorList>
    </citation>
    <scope>NUCLEOTIDE SEQUENCE [LARGE SCALE GENOMIC DNA]</scope>
    <source>
        <strain evidence="9 10">CBS 43764</strain>
    </source>
</reference>
<feature type="transmembrane region" description="Helical" evidence="7">
    <location>
        <begin position="230"/>
        <end position="249"/>
    </location>
</feature>
<feature type="transmembrane region" description="Helical" evidence="7">
    <location>
        <begin position="303"/>
        <end position="325"/>
    </location>
</feature>
<dbReference type="OrthoDB" id="4161376at2759"/>
<evidence type="ECO:0000313" key="10">
    <source>
        <dbReference type="Proteomes" id="UP000053259"/>
    </source>
</evidence>
<accession>A0A0D1YDH6</accession>
<gene>
    <name evidence="9" type="ORF">PV09_09448</name>
</gene>
<evidence type="ECO:0000256" key="4">
    <source>
        <dbReference type="ARBA" id="ARBA00022989"/>
    </source>
</evidence>
<feature type="transmembrane region" description="Helical" evidence="7">
    <location>
        <begin position="371"/>
        <end position="392"/>
    </location>
</feature>
<feature type="domain" description="Major facilitator superfamily (MFS) profile" evidence="8">
    <location>
        <begin position="105"/>
        <end position="615"/>
    </location>
</feature>
<keyword evidence="2" id="KW-0813">Transport</keyword>
<dbReference type="InterPro" id="IPR010573">
    <property type="entry name" value="MFS_Str1/Tri12-like"/>
</dbReference>
<comment type="subcellular location">
    <subcellularLocation>
        <location evidence="1">Membrane</location>
        <topology evidence="1">Multi-pass membrane protein</topology>
    </subcellularLocation>
</comment>
<dbReference type="Pfam" id="PF06609">
    <property type="entry name" value="TRI12"/>
    <property type="match status" value="1"/>
</dbReference>
<evidence type="ECO:0000256" key="1">
    <source>
        <dbReference type="ARBA" id="ARBA00004141"/>
    </source>
</evidence>
<feature type="transmembrane region" description="Helical" evidence="7">
    <location>
        <begin position="331"/>
        <end position="351"/>
    </location>
</feature>
<dbReference type="SUPFAM" id="SSF103473">
    <property type="entry name" value="MFS general substrate transporter"/>
    <property type="match status" value="2"/>
</dbReference>
<evidence type="ECO:0000256" key="7">
    <source>
        <dbReference type="SAM" id="Phobius"/>
    </source>
</evidence>
<proteinExistence type="predicted"/>
<evidence type="ECO:0000256" key="3">
    <source>
        <dbReference type="ARBA" id="ARBA00022692"/>
    </source>
</evidence>
<feature type="transmembrane region" description="Helical" evidence="7">
    <location>
        <begin position="591"/>
        <end position="610"/>
    </location>
</feature>
<feature type="transmembrane region" description="Helical" evidence="7">
    <location>
        <begin position="105"/>
        <end position="132"/>
    </location>
</feature>
<dbReference type="PANTHER" id="PTHR23501">
    <property type="entry name" value="MAJOR FACILITATOR SUPERFAMILY"/>
    <property type="match status" value="1"/>
</dbReference>
<keyword evidence="4 7" id="KW-1133">Transmembrane helix</keyword>
<dbReference type="EMBL" id="KN847597">
    <property type="protein sequence ID" value="KIV98796.1"/>
    <property type="molecule type" value="Genomic_DNA"/>
</dbReference>
<feature type="transmembrane region" description="Helical" evidence="7">
    <location>
        <begin position="261"/>
        <end position="282"/>
    </location>
</feature>
<feature type="transmembrane region" description="Helical" evidence="7">
    <location>
        <begin position="439"/>
        <end position="458"/>
    </location>
</feature>
<protein>
    <recommendedName>
        <fullName evidence="8">Major facilitator superfamily (MFS) profile domain-containing protein</fullName>
    </recommendedName>
</protein>
<dbReference type="GO" id="GO:0005886">
    <property type="term" value="C:plasma membrane"/>
    <property type="evidence" value="ECO:0007669"/>
    <property type="project" value="TreeGrafter"/>
</dbReference>
<organism evidence="9 10">
    <name type="scientific">Verruconis gallopava</name>
    <dbReference type="NCBI Taxonomy" id="253628"/>
    <lineage>
        <taxon>Eukaryota</taxon>
        <taxon>Fungi</taxon>
        <taxon>Dikarya</taxon>
        <taxon>Ascomycota</taxon>
        <taxon>Pezizomycotina</taxon>
        <taxon>Dothideomycetes</taxon>
        <taxon>Pleosporomycetidae</taxon>
        <taxon>Venturiales</taxon>
        <taxon>Sympoventuriaceae</taxon>
        <taxon>Verruconis</taxon>
    </lineage>
</organism>
<sequence>MSEEKHDGAAAMNGPAADSPSATEPANASVAANHGMDNGDTNGTVDNEVSEKETGLAQQSTHSDATSPVDLRHEKTISESIDLENKQAFKGDDSDGKVEWTVRKLFASAFLAMLYTGSQIPLYFVGGCLTFIAEEIGGTNASIIGWLPTANTLAIAAICPFVGYLDDLVGKRYITLLGAVFICLGCVLVGTAHSFAQAIIGMGFAGAGAGIGELTGLAGLNETVPVKYRGYITAVLTAFVFPFTPYVLYSELLSTHHTWRWGMWISLIYNGVTGLGLLFTYFPVAHVRAEGLSALEIIKRIDFIGGILSIVGLTIFLVALQAGGYSHSWTSAYVLCTLIIGIFTLIAWIIYEWKFAKHPMVPGGLFQKQRVVALAYVVAFVAGMNFFSYLNFWPLLISHVYNPDPVKVGLRGIGAGLGTTIGAILASVLVSMFPSRVNLILFAFATIITAFGGALSVVTPDNEVTTVVLGSFSTFGLGGIIVPAALTAMIAAPDALITTCAALSLSVRAVGGSIGYSIYFNIFSKKLKTRLPTYVAGAAIKAGLPVAEAENFVGALLQAPDLLAKLPNITPQIIAAGTYGAQLAYAESLRYVWWTSISFGVLAMVAALLIPSTKKFQTNRIAVAL</sequence>
<dbReference type="InterPro" id="IPR020846">
    <property type="entry name" value="MFS_dom"/>
</dbReference>
<dbReference type="RefSeq" id="XP_016208666.1">
    <property type="nucleotide sequence ID" value="XM_016363506.1"/>
</dbReference>
<evidence type="ECO:0000256" key="6">
    <source>
        <dbReference type="SAM" id="MobiDB-lite"/>
    </source>
</evidence>
<evidence type="ECO:0000259" key="8">
    <source>
        <dbReference type="PROSITE" id="PS50850"/>
    </source>
</evidence>
<keyword evidence="10" id="KW-1185">Reference proteome</keyword>
<feature type="transmembrane region" description="Helical" evidence="7">
    <location>
        <begin position="173"/>
        <end position="192"/>
    </location>
</feature>
<dbReference type="HOGENOM" id="CLU_000960_25_3_1"/>
<feature type="transmembrane region" description="Helical" evidence="7">
    <location>
        <begin position="464"/>
        <end position="488"/>
    </location>
</feature>
<dbReference type="GeneID" id="27317421"/>
<dbReference type="PROSITE" id="PS50850">
    <property type="entry name" value="MFS"/>
    <property type="match status" value="1"/>
</dbReference>
<dbReference type="GO" id="GO:0022857">
    <property type="term" value="F:transmembrane transporter activity"/>
    <property type="evidence" value="ECO:0007669"/>
    <property type="project" value="InterPro"/>
</dbReference>
<feature type="region of interest" description="Disordered" evidence="6">
    <location>
        <begin position="1"/>
        <end position="72"/>
    </location>
</feature>